<dbReference type="RefSeq" id="WP_149280445.1">
    <property type="nucleotide sequence ID" value="NZ_CP043507.1"/>
</dbReference>
<dbReference type="EMBL" id="CP043507">
    <property type="protein sequence ID" value="QEO18788.1"/>
    <property type="molecule type" value="Genomic_DNA"/>
</dbReference>
<name>A0A5C1YT27_9PROT</name>
<dbReference type="AlphaFoldDB" id="A0A5C1YT27"/>
<evidence type="ECO:0000313" key="1">
    <source>
        <dbReference type="EMBL" id="QEO18788.1"/>
    </source>
</evidence>
<reference evidence="1 2" key="1">
    <citation type="submission" date="2019-09" db="EMBL/GenBank/DDBJ databases">
        <title>Genome sequencing of strain KACC 21233.</title>
        <authorList>
            <person name="Heo J."/>
            <person name="Kim S.-J."/>
            <person name="Kim J.-S."/>
            <person name="Hong S.-B."/>
            <person name="Kwon S.-W."/>
        </authorList>
    </citation>
    <scope>NUCLEOTIDE SEQUENCE [LARGE SCALE GENOMIC DNA]</scope>
    <source>
        <strain evidence="1 2">KACC 21233</strain>
        <plasmid evidence="1 2">unnamed1</plasmid>
    </source>
</reference>
<dbReference type="OrthoDB" id="7218028at2"/>
<keyword evidence="2" id="KW-1185">Reference proteome</keyword>
<accession>A0A5C1YT27</accession>
<evidence type="ECO:0000313" key="2">
    <source>
        <dbReference type="Proteomes" id="UP000324536"/>
    </source>
</evidence>
<dbReference type="Proteomes" id="UP000324536">
    <property type="component" value="Plasmid unnamed1"/>
</dbReference>
<protein>
    <submittedName>
        <fullName evidence="1">Uncharacterized protein</fullName>
    </submittedName>
</protein>
<sequence length="242" mass="26770">MTTASPTPTPHEDDQARRKRAEYEMSLLTNAGEALEALIESFLSHPDYGIWQNRTPALGYTLPWTSVSYRQGAEYHAALVVGGAHDGRNWNLKGTLMLFAPDRPAGEMFFTLDGATTAMRISCFCPGLGEGRPDARELLRELSHLTGLWARNPALVAHWARFAAVRGEEAFPDTFVSLNFRGDVQRGLVVDGTLDEDGAWDFSTVITLLRTDGRLVDLDAGQASHIEMLVEGDRADELSRRH</sequence>
<gene>
    <name evidence="1" type="ORF">FLP30_12965</name>
</gene>
<organism evidence="1 2">
    <name type="scientific">Acetobacter vaccinii</name>
    <dbReference type="NCBI Taxonomy" id="2592655"/>
    <lineage>
        <taxon>Bacteria</taxon>
        <taxon>Pseudomonadati</taxon>
        <taxon>Pseudomonadota</taxon>
        <taxon>Alphaproteobacteria</taxon>
        <taxon>Acetobacterales</taxon>
        <taxon>Acetobacteraceae</taxon>
        <taxon>Acetobacter</taxon>
    </lineage>
</organism>
<proteinExistence type="predicted"/>
<keyword evidence="1" id="KW-0614">Plasmid</keyword>
<dbReference type="KEGG" id="acek:FLP30_12965"/>
<geneLocation type="plasmid" evidence="1">
    <name>unnamed1</name>
</geneLocation>